<name>A0A7J9B0W5_9ROSI</name>
<protein>
    <submittedName>
        <fullName evidence="2">Uncharacterized protein</fullName>
    </submittedName>
</protein>
<accession>A0A7J9B0W5</accession>
<reference evidence="2 3" key="1">
    <citation type="journal article" date="2019" name="Genome Biol. Evol.">
        <title>Insights into the evolution of the New World diploid cottons (Gossypium, subgenus Houzingenia) based on genome sequencing.</title>
        <authorList>
            <person name="Grover C.E."/>
            <person name="Arick M.A. 2nd"/>
            <person name="Thrash A."/>
            <person name="Conover J.L."/>
            <person name="Sanders W.S."/>
            <person name="Peterson D.G."/>
            <person name="Frelichowski J.E."/>
            <person name="Scheffler J.A."/>
            <person name="Scheffler B.E."/>
            <person name="Wendel J.F."/>
        </authorList>
    </citation>
    <scope>NUCLEOTIDE SEQUENCE [LARGE SCALE GENOMIC DNA]</scope>
    <source>
        <strain evidence="2">4</strain>
        <tissue evidence="2">Leaf</tissue>
    </source>
</reference>
<dbReference type="AlphaFoldDB" id="A0A7J9B0W5"/>
<evidence type="ECO:0000313" key="3">
    <source>
        <dbReference type="Proteomes" id="UP000593574"/>
    </source>
</evidence>
<evidence type="ECO:0000313" key="2">
    <source>
        <dbReference type="EMBL" id="MBA0729958.1"/>
    </source>
</evidence>
<comment type="caution">
    <text evidence="2">The sequence shown here is derived from an EMBL/GenBank/DDBJ whole genome shotgun (WGS) entry which is preliminary data.</text>
</comment>
<dbReference type="EMBL" id="JABEZV010441355">
    <property type="protein sequence ID" value="MBA0729958.1"/>
    <property type="molecule type" value="Genomic_DNA"/>
</dbReference>
<feature type="region of interest" description="Disordered" evidence="1">
    <location>
        <begin position="33"/>
        <end position="65"/>
    </location>
</feature>
<feature type="compositionally biased region" description="Basic residues" evidence="1">
    <location>
        <begin position="54"/>
        <end position="65"/>
    </location>
</feature>
<organism evidence="2 3">
    <name type="scientific">Gossypium laxum</name>
    <dbReference type="NCBI Taxonomy" id="34288"/>
    <lineage>
        <taxon>Eukaryota</taxon>
        <taxon>Viridiplantae</taxon>
        <taxon>Streptophyta</taxon>
        <taxon>Embryophyta</taxon>
        <taxon>Tracheophyta</taxon>
        <taxon>Spermatophyta</taxon>
        <taxon>Magnoliopsida</taxon>
        <taxon>eudicotyledons</taxon>
        <taxon>Gunneridae</taxon>
        <taxon>Pentapetalae</taxon>
        <taxon>rosids</taxon>
        <taxon>malvids</taxon>
        <taxon>Malvales</taxon>
        <taxon>Malvaceae</taxon>
        <taxon>Malvoideae</taxon>
        <taxon>Gossypium</taxon>
    </lineage>
</organism>
<proteinExistence type="predicted"/>
<feature type="compositionally biased region" description="Basic residues" evidence="1">
    <location>
        <begin position="33"/>
        <end position="45"/>
    </location>
</feature>
<sequence length="75" mass="8634">MKELQSYELILNGGNLMLEKPDANLVVGPLSSKRKYKVKRKKKPTKSSVSPHVDRKKAKKSKNSKKIKCFFCNRK</sequence>
<dbReference type="Proteomes" id="UP000593574">
    <property type="component" value="Unassembled WGS sequence"/>
</dbReference>
<keyword evidence="3" id="KW-1185">Reference proteome</keyword>
<gene>
    <name evidence="2" type="ORF">Golax_025575</name>
</gene>
<evidence type="ECO:0000256" key="1">
    <source>
        <dbReference type="SAM" id="MobiDB-lite"/>
    </source>
</evidence>
<feature type="non-terminal residue" evidence="2">
    <location>
        <position position="75"/>
    </location>
</feature>